<dbReference type="InterPro" id="IPR005025">
    <property type="entry name" value="FMN_Rdtase-like_dom"/>
</dbReference>
<name>A0ABT0C6N6_THEVL</name>
<organism evidence="2 3">
    <name type="scientific">Thermostichus vulcanus str. 'Rupite'</name>
    <dbReference type="NCBI Taxonomy" id="2813851"/>
    <lineage>
        <taxon>Bacteria</taxon>
        <taxon>Bacillati</taxon>
        <taxon>Cyanobacteriota</taxon>
        <taxon>Cyanophyceae</taxon>
        <taxon>Thermostichales</taxon>
        <taxon>Thermostichaceae</taxon>
        <taxon>Thermostichus</taxon>
    </lineage>
</organism>
<evidence type="ECO:0000313" key="2">
    <source>
        <dbReference type="EMBL" id="MCJ2541421.1"/>
    </source>
</evidence>
<comment type="caution">
    <text evidence="2">The sequence shown here is derived from an EMBL/GenBank/DDBJ whole genome shotgun (WGS) entry which is preliminary data.</text>
</comment>
<dbReference type="Proteomes" id="UP000830835">
    <property type="component" value="Unassembled WGS sequence"/>
</dbReference>
<protein>
    <submittedName>
        <fullName evidence="2">NAD(P)H-dependent oxidoreductase</fullName>
    </submittedName>
</protein>
<dbReference type="EMBL" id="JAFIRA010000001">
    <property type="protein sequence ID" value="MCJ2541421.1"/>
    <property type="molecule type" value="Genomic_DNA"/>
</dbReference>
<reference evidence="2" key="1">
    <citation type="submission" date="2021-02" db="EMBL/GenBank/DDBJ databases">
        <title>The CRISPR/cas machinery reduction and long-range gene transfer in the hot spring cyanobacterium Synechococcus.</title>
        <authorList>
            <person name="Dvorak P."/>
            <person name="Jahodarova E."/>
            <person name="Hasler P."/>
            <person name="Poulickova A."/>
        </authorList>
    </citation>
    <scope>NUCLEOTIDE SEQUENCE</scope>
    <source>
        <strain evidence="2">Rupite</strain>
    </source>
</reference>
<sequence length="181" mass="20135">MAIGGSMRPNSSTYRALEVARREFEKLGIPLHILDLRQMNLPFVDGSESYADYPDVAVLKETLKQADGIILASPEYHGSISGSLKNALDLLSFDELEGKVFGLISVLGGETNSNTLNQMRLIVRWVHGWVIPDQIAIGRAWNAFDEQGNLKDENLQQRFQRFAQSLVTNTHKLRGIPVQGA</sequence>
<proteinExistence type="predicted"/>
<evidence type="ECO:0000259" key="1">
    <source>
        <dbReference type="Pfam" id="PF03358"/>
    </source>
</evidence>
<feature type="domain" description="NADPH-dependent FMN reductase-like" evidence="1">
    <location>
        <begin position="2"/>
        <end position="141"/>
    </location>
</feature>
<dbReference type="PANTHER" id="PTHR30543">
    <property type="entry name" value="CHROMATE REDUCTASE"/>
    <property type="match status" value="1"/>
</dbReference>
<dbReference type="SUPFAM" id="SSF52218">
    <property type="entry name" value="Flavoproteins"/>
    <property type="match status" value="1"/>
</dbReference>
<dbReference type="RefSeq" id="WP_341830509.1">
    <property type="nucleotide sequence ID" value="NZ_JAFIRA010000001.1"/>
</dbReference>
<evidence type="ECO:0000313" key="3">
    <source>
        <dbReference type="Proteomes" id="UP000830835"/>
    </source>
</evidence>
<gene>
    <name evidence="2" type="ORF">JX360_00630</name>
</gene>
<keyword evidence="3" id="KW-1185">Reference proteome</keyword>
<dbReference type="Pfam" id="PF03358">
    <property type="entry name" value="FMN_red"/>
    <property type="match status" value="1"/>
</dbReference>
<accession>A0ABT0C6N6</accession>
<dbReference type="Gene3D" id="3.40.50.360">
    <property type="match status" value="1"/>
</dbReference>
<dbReference type="InterPro" id="IPR029039">
    <property type="entry name" value="Flavoprotein-like_sf"/>
</dbReference>
<dbReference type="PANTHER" id="PTHR30543:SF21">
    <property type="entry name" value="NAD(P)H-DEPENDENT FMN REDUCTASE LOT6"/>
    <property type="match status" value="1"/>
</dbReference>
<dbReference type="InterPro" id="IPR050712">
    <property type="entry name" value="NAD(P)H-dep_reductase"/>
</dbReference>